<dbReference type="HOGENOM" id="CLU_031506_0_1_6"/>
<feature type="binding site" evidence="4">
    <location>
        <position position="130"/>
    </location>
    <ligand>
        <name>a divalent metal cation</name>
        <dbReference type="ChEBI" id="CHEBI:60240"/>
        <label>2</label>
    </ligand>
</feature>
<proteinExistence type="inferred from homology"/>
<dbReference type="PANTHER" id="PTHR46124">
    <property type="entry name" value="D-AMINOACYL-TRNA DEACYLASE"/>
    <property type="match status" value="1"/>
</dbReference>
<dbReference type="Pfam" id="PF01026">
    <property type="entry name" value="TatD_DNase"/>
    <property type="match status" value="1"/>
</dbReference>
<dbReference type="Proteomes" id="UP000030341">
    <property type="component" value="Chromosome 1"/>
</dbReference>
<dbReference type="PROSITE" id="PS01137">
    <property type="entry name" value="TATD_1"/>
    <property type="match status" value="1"/>
</dbReference>
<keyword evidence="3 5" id="KW-0378">Hydrolase</keyword>
<protein>
    <submittedName>
        <fullName evidence="5">Hydrolase</fullName>
    </submittedName>
</protein>
<feature type="binding site" evidence="4">
    <location>
        <position position="154"/>
    </location>
    <ligand>
        <name>a divalent metal cation</name>
        <dbReference type="ChEBI" id="CHEBI:60240"/>
        <label>2</label>
    </ligand>
</feature>
<dbReference type="GO" id="GO:0016788">
    <property type="term" value="F:hydrolase activity, acting on ester bonds"/>
    <property type="evidence" value="ECO:0007669"/>
    <property type="project" value="InterPro"/>
</dbReference>
<gene>
    <name evidence="5" type="ORF">OM33_14630</name>
</gene>
<dbReference type="RefSeq" id="WP_038642793.1">
    <property type="nucleotide sequence ID" value="NZ_CP009888.1"/>
</dbReference>
<dbReference type="GO" id="GO:0046872">
    <property type="term" value="F:metal ion binding"/>
    <property type="evidence" value="ECO:0007669"/>
    <property type="project" value="UniProtKB-KW"/>
</dbReference>
<dbReference type="eggNOG" id="COG0084">
    <property type="taxonomic scope" value="Bacteria"/>
</dbReference>
<dbReference type="PROSITE" id="PS01091">
    <property type="entry name" value="TATD_3"/>
    <property type="match status" value="1"/>
</dbReference>
<evidence type="ECO:0000256" key="2">
    <source>
        <dbReference type="ARBA" id="ARBA00022723"/>
    </source>
</evidence>
<keyword evidence="2 4" id="KW-0479">Metal-binding</keyword>
<evidence type="ECO:0000256" key="3">
    <source>
        <dbReference type="ARBA" id="ARBA00022801"/>
    </source>
</evidence>
<feature type="binding site" evidence="4">
    <location>
        <position position="7"/>
    </location>
    <ligand>
        <name>a divalent metal cation</name>
        <dbReference type="ChEBI" id="CHEBI:60240"/>
        <label>1</label>
    </ligand>
</feature>
<comment type="similarity">
    <text evidence="1">Belongs to the metallo-dependent hydrolases superfamily. TatD-type hydrolase family.</text>
</comment>
<dbReference type="InterPro" id="IPR032466">
    <property type="entry name" value="Metal_Hydrolase"/>
</dbReference>
<feature type="binding site" evidence="4">
    <location>
        <position position="204"/>
    </location>
    <ligand>
        <name>a divalent metal cation</name>
        <dbReference type="ChEBI" id="CHEBI:60240"/>
        <label>1</label>
    </ligand>
</feature>
<feature type="binding site" evidence="4">
    <location>
        <position position="9"/>
    </location>
    <ligand>
        <name>a divalent metal cation</name>
        <dbReference type="ChEBI" id="CHEBI:60240"/>
        <label>1</label>
    </ligand>
</feature>
<accession>A0A0A7EJT5</accession>
<dbReference type="CDD" id="cd01310">
    <property type="entry name" value="TatD_DNAse"/>
    <property type="match status" value="1"/>
</dbReference>
<dbReference type="EMBL" id="CP009888">
    <property type="protein sequence ID" value="AIY66207.1"/>
    <property type="molecule type" value="Genomic_DNA"/>
</dbReference>
<dbReference type="AlphaFoldDB" id="A0A0A7EJT5"/>
<evidence type="ECO:0000313" key="5">
    <source>
        <dbReference type="EMBL" id="AIY66207.1"/>
    </source>
</evidence>
<evidence type="ECO:0000313" key="6">
    <source>
        <dbReference type="Proteomes" id="UP000030341"/>
    </source>
</evidence>
<evidence type="ECO:0000256" key="4">
    <source>
        <dbReference type="PIRSR" id="PIRSR005902-1"/>
    </source>
</evidence>
<reference evidence="5 6" key="1">
    <citation type="submission" date="2014-11" db="EMBL/GenBank/DDBJ databases">
        <title>Complete Genome Sequence of Pseudoalteromonas sp. Strain OCN003 Isolated from Kaneohe Bay, Oahu, Hawaii.</title>
        <authorList>
            <person name="Beurmann S."/>
            <person name="Videau P."/>
            <person name="Ushijima B."/>
            <person name="Smith A.M."/>
            <person name="Aeby G.S."/>
            <person name="Callahan S.M."/>
            <person name="Belcaid M."/>
        </authorList>
    </citation>
    <scope>NUCLEOTIDE SEQUENCE [LARGE SCALE GENOMIC DNA]</scope>
    <source>
        <strain evidence="5 6">OCN003</strain>
    </source>
</reference>
<feature type="binding site" evidence="4">
    <location>
        <position position="96"/>
    </location>
    <ligand>
        <name>a divalent metal cation</name>
        <dbReference type="ChEBI" id="CHEBI:60240"/>
        <label>1</label>
    </ligand>
</feature>
<dbReference type="KEGG" id="pseo:OM33_14630"/>
<dbReference type="InterPro" id="IPR001130">
    <property type="entry name" value="TatD-like"/>
</dbReference>
<dbReference type="OrthoDB" id="9810005at2"/>
<dbReference type="Gene3D" id="3.20.20.140">
    <property type="entry name" value="Metal-dependent hydrolases"/>
    <property type="match status" value="1"/>
</dbReference>
<organism evidence="5 6">
    <name type="scientific">Pseudoalteromonas piratica</name>
    <dbReference type="NCBI Taxonomy" id="1348114"/>
    <lineage>
        <taxon>Bacteria</taxon>
        <taxon>Pseudomonadati</taxon>
        <taxon>Pseudomonadota</taxon>
        <taxon>Gammaproteobacteria</taxon>
        <taxon>Alteromonadales</taxon>
        <taxon>Pseudoalteromonadaceae</taxon>
        <taxon>Pseudoalteromonas</taxon>
    </lineage>
</organism>
<dbReference type="InterPro" id="IPR018228">
    <property type="entry name" value="DNase_TatD-rel_CS"/>
</dbReference>
<dbReference type="PANTHER" id="PTHR46124:SF3">
    <property type="entry name" value="HYDROLASE"/>
    <property type="match status" value="1"/>
</dbReference>
<name>A0A0A7EJT5_9GAMM</name>
<dbReference type="GO" id="GO:0005829">
    <property type="term" value="C:cytosol"/>
    <property type="evidence" value="ECO:0007669"/>
    <property type="project" value="TreeGrafter"/>
</dbReference>
<evidence type="ECO:0000256" key="1">
    <source>
        <dbReference type="ARBA" id="ARBA00009275"/>
    </source>
</evidence>
<dbReference type="SUPFAM" id="SSF51556">
    <property type="entry name" value="Metallo-dependent hydrolases"/>
    <property type="match status" value="1"/>
</dbReference>
<keyword evidence="6" id="KW-1185">Reference proteome</keyword>
<dbReference type="STRING" id="1348114.OM33_14630"/>
<dbReference type="PIRSF" id="PIRSF005902">
    <property type="entry name" value="DNase_TatD"/>
    <property type="match status" value="1"/>
</dbReference>
<dbReference type="FunFam" id="3.20.20.140:FF:000005">
    <property type="entry name" value="TatD family hydrolase"/>
    <property type="match status" value="1"/>
</dbReference>
<sequence>MTFFDTHCHIDFDEFENDRDKVLADAAHFNVSHILVPGVTLAQSAKLLSFENTQGITFYKALGLHPYFFNEHQQGDFERLATLANTHREFLVAIGECGIDRSIEKLDYQQQLFIQHIELANQLSLPLVVHHRKSHDLIAESFKTLKPKCGGIIHAFSGSAQVANYYIEQGFKLGVGGTITYSRAEKTRNVIANLPAEHLVLETDAPSMPLSGYQGERNVPAQIIRVFDALCELKGVETQSARQLLAEQLYASSCSALRI</sequence>